<gene>
    <name evidence="2" type="ORF">QYF61_018452</name>
</gene>
<accession>A0AAN7N9E1</accession>
<name>A0AAN7N9E1_MYCAM</name>
<keyword evidence="1" id="KW-1133">Transmembrane helix</keyword>
<keyword evidence="1" id="KW-0812">Transmembrane</keyword>
<reference evidence="2 3" key="1">
    <citation type="journal article" date="2023" name="J. Hered.">
        <title>Chromosome-level genome of the wood stork (Mycteria americana) provides insight into avian chromosome evolution.</title>
        <authorList>
            <person name="Flamio R. Jr."/>
            <person name="Ramstad K.M."/>
        </authorList>
    </citation>
    <scope>NUCLEOTIDE SEQUENCE [LARGE SCALE GENOMIC DNA]</scope>
    <source>
        <strain evidence="2">JAX WOST 10</strain>
    </source>
</reference>
<protein>
    <submittedName>
        <fullName evidence="2">Uncharacterized protein</fullName>
    </submittedName>
</protein>
<dbReference type="EMBL" id="JAUNZN010000032">
    <property type="protein sequence ID" value="KAK4807111.1"/>
    <property type="molecule type" value="Genomic_DNA"/>
</dbReference>
<dbReference type="Proteomes" id="UP001333110">
    <property type="component" value="Unassembled WGS sequence"/>
</dbReference>
<organism evidence="2 3">
    <name type="scientific">Mycteria americana</name>
    <name type="common">Wood stork</name>
    <dbReference type="NCBI Taxonomy" id="33587"/>
    <lineage>
        <taxon>Eukaryota</taxon>
        <taxon>Metazoa</taxon>
        <taxon>Chordata</taxon>
        <taxon>Craniata</taxon>
        <taxon>Vertebrata</taxon>
        <taxon>Euteleostomi</taxon>
        <taxon>Archelosauria</taxon>
        <taxon>Archosauria</taxon>
        <taxon>Dinosauria</taxon>
        <taxon>Saurischia</taxon>
        <taxon>Theropoda</taxon>
        <taxon>Coelurosauria</taxon>
        <taxon>Aves</taxon>
        <taxon>Neognathae</taxon>
        <taxon>Neoaves</taxon>
        <taxon>Aequornithes</taxon>
        <taxon>Ciconiiformes</taxon>
        <taxon>Ciconiidae</taxon>
        <taxon>Mycteria</taxon>
    </lineage>
</organism>
<evidence type="ECO:0000313" key="3">
    <source>
        <dbReference type="Proteomes" id="UP001333110"/>
    </source>
</evidence>
<comment type="caution">
    <text evidence="2">The sequence shown here is derived from an EMBL/GenBank/DDBJ whole genome shotgun (WGS) entry which is preliminary data.</text>
</comment>
<proteinExistence type="predicted"/>
<feature type="transmembrane region" description="Helical" evidence="1">
    <location>
        <begin position="57"/>
        <end position="83"/>
    </location>
</feature>
<evidence type="ECO:0000256" key="1">
    <source>
        <dbReference type="SAM" id="Phobius"/>
    </source>
</evidence>
<dbReference type="AlphaFoldDB" id="A0AAN7N9E1"/>
<sequence>MCLQWWKQPLDGWKHTLYPMPLPGTLSWALKSKSHGDMAPQKELIQIHLSHFNLSSLIHLLVVLMFLSGLTLGYMSIYVTYFYNQVLYSGSNILPQCCSPDGGPQILCIPDSKTLGVDLKSPLVLSARGSRLLAPLSQHRSSQVTMCSPGRRLKSFRISRSSLRDRDRRGLEQPQCLSQEWLEQPQCLSQERLLLLVRLWLSSSSSFFTKTEFPNNPESRVLLLTSPMVEEAQWKGLLLPPPPPLVGSHYATPPQIAFNPLQTAGAVVGVGTRATPTTRDGEATAAPRRHLPLAAVDARVETALPSSLGFPPLVPLDQTIGFNIAMNSSPCPCSSLDLSTDRRPLGEYLLQVEPYL</sequence>
<evidence type="ECO:0000313" key="2">
    <source>
        <dbReference type="EMBL" id="KAK4807111.1"/>
    </source>
</evidence>
<keyword evidence="3" id="KW-1185">Reference proteome</keyword>
<keyword evidence="1" id="KW-0472">Membrane</keyword>